<dbReference type="EMBL" id="MK500504">
    <property type="protein sequence ID" value="QBK90955.1"/>
    <property type="molecule type" value="Genomic_DNA"/>
</dbReference>
<organism evidence="1">
    <name type="scientific">Pithovirus LCPAC201</name>
    <dbReference type="NCBI Taxonomy" id="2506591"/>
    <lineage>
        <taxon>Viruses</taxon>
        <taxon>Pithoviruses</taxon>
    </lineage>
</organism>
<protein>
    <submittedName>
        <fullName evidence="1">Uncharacterized protein</fullName>
    </submittedName>
</protein>
<evidence type="ECO:0000313" key="1">
    <source>
        <dbReference type="EMBL" id="QBK90955.1"/>
    </source>
</evidence>
<accession>A0A481Z5Y6</accession>
<reference evidence="1" key="1">
    <citation type="journal article" date="2019" name="MBio">
        <title>Virus Genomes from Deep Sea Sediments Expand the Ocean Megavirome and Support Independent Origins of Viral Gigantism.</title>
        <authorList>
            <person name="Backstrom D."/>
            <person name="Yutin N."/>
            <person name="Jorgensen S.L."/>
            <person name="Dharamshi J."/>
            <person name="Homa F."/>
            <person name="Zaremba-Niedwiedzka K."/>
            <person name="Spang A."/>
            <person name="Wolf Y.I."/>
            <person name="Koonin E.V."/>
            <person name="Ettema T.J."/>
        </authorList>
    </citation>
    <scope>NUCLEOTIDE SEQUENCE</scope>
</reference>
<proteinExistence type="predicted"/>
<gene>
    <name evidence="1" type="ORF">LCPAC201_02560</name>
</gene>
<sequence>MSGQSKVLFKVCLDPKLEPTWIGPKLFEWRLITHDQANKLQWKFLDLCKLIKPKDLCQKCDKLSVESVNNGHLCQICIGNNFGQDTVNGTDQEGIHIYSTRREKSYTIRFRTLKLEIIGDPKIIKAFKIVNPDGCIRSHNIIDDIIYWHDLIFWNQKSIANPIKINHPIITKKDEIVCS</sequence>
<name>A0A481Z5Y6_9VIRU</name>